<keyword evidence="2" id="KW-1185">Reference proteome</keyword>
<comment type="caution">
    <text evidence="1">The sequence shown here is derived from an EMBL/GenBank/DDBJ whole genome shotgun (WGS) entry which is preliminary data.</text>
</comment>
<evidence type="ECO:0000313" key="1">
    <source>
        <dbReference type="EMBL" id="MBD1431053.1"/>
    </source>
</evidence>
<dbReference type="EMBL" id="JACOIJ010000053">
    <property type="protein sequence ID" value="MBD1431053.1"/>
    <property type="molecule type" value="Genomic_DNA"/>
</dbReference>
<protein>
    <recommendedName>
        <fullName evidence="3">Fibrobacter succinogenes major paralogous domain-containing protein</fullName>
    </recommendedName>
</protein>
<gene>
    <name evidence="1" type="ORF">H8B04_16105</name>
</gene>
<dbReference type="Proteomes" id="UP000651271">
    <property type="component" value="Unassembled WGS sequence"/>
</dbReference>
<name>A0ABR7YIM5_9SPHI</name>
<reference evidence="1 2" key="1">
    <citation type="submission" date="2020-08" db="EMBL/GenBank/DDBJ databases">
        <title>Sphingobacterium sp. DN04309 isolated from aquaculture water.</title>
        <authorList>
            <person name="Zhang M."/>
        </authorList>
    </citation>
    <scope>NUCLEOTIDE SEQUENCE [LARGE SCALE GENOMIC DNA]</scope>
    <source>
        <strain evidence="1 2">DN04309</strain>
    </source>
</reference>
<sequence length="151" mass="16280">MPKTSANPENCNYYFNWNTLLTRSGINDLNHSTGDPCSLVYPAGKWKTPSEDDFNLLLTSANVNFSNEGTGAIKFQNTITGNTVIFHQAGWLFGLGCTVSNTTDGQYWTSSTSPLGVLGKIFEIGNESAGPRAGFDSEAKSVGASIRCIRN</sequence>
<organism evidence="1 2">
    <name type="scientific">Sphingobacterium litopenaei</name>
    <dbReference type="NCBI Taxonomy" id="2763500"/>
    <lineage>
        <taxon>Bacteria</taxon>
        <taxon>Pseudomonadati</taxon>
        <taxon>Bacteroidota</taxon>
        <taxon>Sphingobacteriia</taxon>
        <taxon>Sphingobacteriales</taxon>
        <taxon>Sphingobacteriaceae</taxon>
        <taxon>Sphingobacterium</taxon>
    </lineage>
</organism>
<proteinExistence type="predicted"/>
<evidence type="ECO:0008006" key="3">
    <source>
        <dbReference type="Google" id="ProtNLM"/>
    </source>
</evidence>
<dbReference type="RefSeq" id="WP_190303003.1">
    <property type="nucleotide sequence ID" value="NZ_JACOIJ010000053.1"/>
</dbReference>
<evidence type="ECO:0000313" key="2">
    <source>
        <dbReference type="Proteomes" id="UP000651271"/>
    </source>
</evidence>
<accession>A0ABR7YIM5</accession>